<dbReference type="InterPro" id="IPR007555">
    <property type="entry name" value="DUF499"/>
</dbReference>
<dbReference type="AlphaFoldDB" id="A0A098AVR1"/>
<dbReference type="InterPro" id="IPR041650">
    <property type="entry name" value="HEPN_Swt1"/>
</dbReference>
<dbReference type="Pfam" id="PF18731">
    <property type="entry name" value="HEPN_Swt1"/>
    <property type="match status" value="1"/>
</dbReference>
<accession>A0A098AVR1</accession>
<dbReference type="EMBL" id="LK996017">
    <property type="protein sequence ID" value="CDX00674.1"/>
    <property type="molecule type" value="Genomic_DNA"/>
</dbReference>
<feature type="domain" description="Swt1-like HEPN" evidence="1">
    <location>
        <begin position="10"/>
        <end position="132"/>
    </location>
</feature>
<dbReference type="Pfam" id="PF04465">
    <property type="entry name" value="DUF499"/>
    <property type="match status" value="1"/>
</dbReference>
<dbReference type="PATRIC" id="fig|49338.4.peg.846"/>
<organism evidence="2">
    <name type="scientific">Desulfitobacterium hafniense</name>
    <name type="common">Desulfitobacterium frappieri</name>
    <dbReference type="NCBI Taxonomy" id="49338"/>
    <lineage>
        <taxon>Bacteria</taxon>
        <taxon>Bacillati</taxon>
        <taxon>Bacillota</taxon>
        <taxon>Clostridia</taxon>
        <taxon>Eubacteriales</taxon>
        <taxon>Desulfitobacteriaceae</taxon>
        <taxon>Desulfitobacterium</taxon>
    </lineage>
</organism>
<sequence>MENNHVQVSQGFRILLGAFAPYIARELSNEFGKDWWNVAVLDTLYDDQKRDLPYSGDWAKLVDSLDIARCLLLFDLHWQRVLRKKLSIDHRTWAKELVGVRNKLAHLGGEDFSSDDTWRALDTMSRLADQIDPESAEEIRGLLRTSRYGSADGSTTVTEVLAAPAPGKQKNAGILNTTPISGLPSWRDIIEPHPDVAQGRYKNAEFAADLAQVARGEGAFEYRDPVEFFARTYVTEGMTGLLEQALRRVCGKDGEPVIQLKTAFGGGKTHSMLALYHMMRGRVSVDKIPNVKSVLQRAGVSSLPKANVAVLVGTALDPTKSKRPNNMPGITINTLWGEMGAQLAESSGNAKLYDYVKEADKKGVSPGSEALKNLFDAAAPCLILMDELVAYAKKIYGANGLPAGTFDNFISFIQEVTEAARASKNSLVVASIPESDIEIGGEAGKIALETIEHTFGRMESIWKPVAANEGFEVVRRRLFLDCKNPDGRDAVCAKFSQMYSENTSDFPLESREVEYRERMISCYPIHPEVFDRLYEDWATLERFQRTRGVLRLMAAVIHELWMGNDASLMIMPGSIPLDVPNVRDELTRHLSEGWNALVDREVDGKNSIPYLKDQSNQRYGRKLASRRVARTVMLGSAPTSRNQNVRGIEASRIRLGVIQPGENIADFNDALNTLTSALAYLYTNPSGDRFWYDTRPTLRKTVEDRATQVAASDVEYEIETRLRSLRKEQPFGGIHIYQSSSLDVPDDQTTRLVILRPVDEYKAANPNNTAMTAVTDILNNRGNTPRIYRNMLAFIAPDQDLMSSLKQAVRLYIAWKSIKDDSEDLNLDAAQNRETDNNLRRSNETVDARIKEAYCWLLVPYIDKNADMKTIVWDTIRISGGNEGIITKAAKKMLQNEAIITQWAPALLLMELDNVLWKDADNIPIKKLWEYLCTYCYLPRLANDTVLDRAIQTGLNSPEYFAFASGFDGTRYIDLKFNQYVGMIERSGYLVKVSVAQKQLADEEAKRQAEAAARAAQLGGGASIPISVDGGTSTTTTYPVGGGVPAGSHEVYEDQTPAAPKNKRFFMSADLDTTRINRDVQKYVEEIIQHLTSVDGARVRVSLEVEAETADSFTQQTVRTISENCRTLRVRDSGFEE</sequence>
<proteinExistence type="predicted"/>
<dbReference type="RefSeq" id="WP_015942906.1">
    <property type="nucleotide sequence ID" value="NZ_LK996017.1"/>
</dbReference>
<name>A0A098AVR1_DESHA</name>
<evidence type="ECO:0000313" key="2">
    <source>
        <dbReference type="EMBL" id="CDX00674.1"/>
    </source>
</evidence>
<reference evidence="2" key="1">
    <citation type="submission" date="2014-07" db="EMBL/GenBank/DDBJ databases">
        <authorList>
            <person name="Hornung V.Bastian."/>
        </authorList>
    </citation>
    <scope>NUCLEOTIDE SEQUENCE</scope>
    <source>
        <strain evidence="2">PCE-S</strain>
    </source>
</reference>
<gene>
    <name evidence="2" type="ORF">DPCES_0787</name>
</gene>
<protein>
    <submittedName>
        <fullName evidence="2">ATPase (AAA+ super)-like protein</fullName>
    </submittedName>
</protein>
<evidence type="ECO:0000259" key="1">
    <source>
        <dbReference type="Pfam" id="PF18731"/>
    </source>
</evidence>